<organism evidence="1">
    <name type="scientific">freshwater metagenome</name>
    <dbReference type="NCBI Taxonomy" id="449393"/>
    <lineage>
        <taxon>unclassified sequences</taxon>
        <taxon>metagenomes</taxon>
        <taxon>ecological metagenomes</taxon>
    </lineage>
</organism>
<accession>A0A6J6JDQ3</accession>
<proteinExistence type="predicted"/>
<protein>
    <submittedName>
        <fullName evidence="1">Unannotated protein</fullName>
    </submittedName>
</protein>
<gene>
    <name evidence="1" type="ORF">UFOPK2132_00456</name>
</gene>
<sequence length="56" mass="5896">MSPSTLSIVLVVSQSPYALELLNGDASPLIVISPDVLEILFVPVEAVPPHPTSNPM</sequence>
<evidence type="ECO:0000313" key="1">
    <source>
        <dbReference type="EMBL" id="CAB4634896.1"/>
    </source>
</evidence>
<dbReference type="AlphaFoldDB" id="A0A6J6JDQ3"/>
<reference evidence="1" key="1">
    <citation type="submission" date="2020-05" db="EMBL/GenBank/DDBJ databases">
        <authorList>
            <person name="Chiriac C."/>
            <person name="Salcher M."/>
            <person name="Ghai R."/>
            <person name="Kavagutti S V."/>
        </authorList>
    </citation>
    <scope>NUCLEOTIDE SEQUENCE</scope>
</reference>
<dbReference type="EMBL" id="CAEZVU010000066">
    <property type="protein sequence ID" value="CAB4634896.1"/>
    <property type="molecule type" value="Genomic_DNA"/>
</dbReference>
<name>A0A6J6JDQ3_9ZZZZ</name>